<dbReference type="InterPro" id="IPR020454">
    <property type="entry name" value="DAG/PE-bd"/>
</dbReference>
<dbReference type="InterPro" id="IPR002219">
    <property type="entry name" value="PKC_DAG/PE"/>
</dbReference>
<keyword evidence="6 12" id="KW-0547">Nucleotide-binding</keyword>
<dbReference type="PROSITE" id="PS00107">
    <property type="entry name" value="PROTEIN_KINASE_ATP"/>
    <property type="match status" value="1"/>
</dbReference>
<evidence type="ECO:0000313" key="16">
    <source>
        <dbReference type="EMBL" id="CAJ0929794.1"/>
    </source>
</evidence>
<feature type="binding site" evidence="12">
    <location>
        <position position="434"/>
    </location>
    <ligand>
        <name>ATP</name>
        <dbReference type="ChEBI" id="CHEBI:30616"/>
    </ligand>
</feature>
<dbReference type="InterPro" id="IPR046349">
    <property type="entry name" value="C1-like_sf"/>
</dbReference>
<evidence type="ECO:0000256" key="11">
    <source>
        <dbReference type="ARBA" id="ARBA00048679"/>
    </source>
</evidence>
<feature type="domain" description="Protein kinase" evidence="14">
    <location>
        <begin position="405"/>
        <end position="511"/>
    </location>
</feature>
<feature type="region of interest" description="Disordered" evidence="13">
    <location>
        <begin position="47"/>
        <end position="71"/>
    </location>
</feature>
<evidence type="ECO:0000259" key="14">
    <source>
        <dbReference type="PROSITE" id="PS50011"/>
    </source>
</evidence>
<evidence type="ECO:0000256" key="3">
    <source>
        <dbReference type="ARBA" id="ARBA00022553"/>
    </source>
</evidence>
<gene>
    <name evidence="16" type="ORF">RIMI_LOCUS3947009</name>
</gene>
<dbReference type="PROSITE" id="PS50011">
    <property type="entry name" value="PROTEIN_KINASE_DOM"/>
    <property type="match status" value="1"/>
</dbReference>
<keyword evidence="8" id="KW-0862">Zinc</keyword>
<keyword evidence="7" id="KW-0418">Kinase</keyword>
<evidence type="ECO:0000256" key="13">
    <source>
        <dbReference type="SAM" id="MobiDB-lite"/>
    </source>
</evidence>
<evidence type="ECO:0000256" key="6">
    <source>
        <dbReference type="ARBA" id="ARBA00022741"/>
    </source>
</evidence>
<evidence type="ECO:0000256" key="1">
    <source>
        <dbReference type="ARBA" id="ARBA00012513"/>
    </source>
</evidence>
<dbReference type="SUPFAM" id="SSF56112">
    <property type="entry name" value="Protein kinase-like (PK-like)"/>
    <property type="match status" value="1"/>
</dbReference>
<protein>
    <recommendedName>
        <fullName evidence="1">non-specific serine/threonine protein kinase</fullName>
        <ecNumber evidence="1">2.7.11.1</ecNumber>
    </recommendedName>
</protein>
<comment type="catalytic activity">
    <reaction evidence="11">
        <text>L-seryl-[protein] + ATP = O-phospho-L-seryl-[protein] + ADP + H(+)</text>
        <dbReference type="Rhea" id="RHEA:17989"/>
        <dbReference type="Rhea" id="RHEA-COMP:9863"/>
        <dbReference type="Rhea" id="RHEA-COMP:11604"/>
        <dbReference type="ChEBI" id="CHEBI:15378"/>
        <dbReference type="ChEBI" id="CHEBI:29999"/>
        <dbReference type="ChEBI" id="CHEBI:30616"/>
        <dbReference type="ChEBI" id="CHEBI:83421"/>
        <dbReference type="ChEBI" id="CHEBI:456216"/>
        <dbReference type="EC" id="2.7.11.1"/>
    </reaction>
</comment>
<keyword evidence="17" id="KW-1185">Reference proteome</keyword>
<dbReference type="Gene3D" id="3.30.200.20">
    <property type="entry name" value="Phosphorylase Kinase, domain 1"/>
    <property type="match status" value="1"/>
</dbReference>
<dbReference type="Gene3D" id="3.30.60.20">
    <property type="match status" value="1"/>
</dbReference>
<evidence type="ECO:0000256" key="7">
    <source>
        <dbReference type="ARBA" id="ARBA00022777"/>
    </source>
</evidence>
<feature type="region of interest" description="Disordered" evidence="13">
    <location>
        <begin position="1"/>
        <end position="27"/>
    </location>
</feature>
<dbReference type="Pfam" id="PF00130">
    <property type="entry name" value="C1_1"/>
    <property type="match status" value="1"/>
</dbReference>
<keyword evidence="3" id="KW-0597">Phosphoprotein</keyword>
<evidence type="ECO:0000259" key="15">
    <source>
        <dbReference type="PROSITE" id="PS50081"/>
    </source>
</evidence>
<evidence type="ECO:0000256" key="9">
    <source>
        <dbReference type="ARBA" id="ARBA00022840"/>
    </source>
</evidence>
<dbReference type="SUPFAM" id="SSF57889">
    <property type="entry name" value="Cysteine-rich domain"/>
    <property type="match status" value="1"/>
</dbReference>
<evidence type="ECO:0000256" key="8">
    <source>
        <dbReference type="ARBA" id="ARBA00022833"/>
    </source>
</evidence>
<dbReference type="PANTHER" id="PTHR24356">
    <property type="entry name" value="SERINE/THREONINE-PROTEIN KINASE"/>
    <property type="match status" value="1"/>
</dbReference>
<dbReference type="PROSITE" id="PS00479">
    <property type="entry name" value="ZF_DAG_PE_1"/>
    <property type="match status" value="1"/>
</dbReference>
<dbReference type="CDD" id="cd20837">
    <property type="entry name" value="C1_nPKC_theta-like_rpt2"/>
    <property type="match status" value="1"/>
</dbReference>
<dbReference type="InterPro" id="IPR011009">
    <property type="entry name" value="Kinase-like_dom_sf"/>
</dbReference>
<dbReference type="PROSITE" id="PS50081">
    <property type="entry name" value="ZF_DAG_PE_2"/>
    <property type="match status" value="1"/>
</dbReference>
<evidence type="ECO:0000313" key="17">
    <source>
        <dbReference type="Proteomes" id="UP001176940"/>
    </source>
</evidence>
<dbReference type="Pfam" id="PF00069">
    <property type="entry name" value="Pkinase"/>
    <property type="match status" value="1"/>
</dbReference>
<comment type="caution">
    <text evidence="16">The sequence shown here is derived from an EMBL/GenBank/DDBJ whole genome shotgun (WGS) entry which is preliminary data.</text>
</comment>
<comment type="catalytic activity">
    <reaction evidence="10">
        <text>L-threonyl-[protein] + ATP = O-phospho-L-threonyl-[protein] + ADP + H(+)</text>
        <dbReference type="Rhea" id="RHEA:46608"/>
        <dbReference type="Rhea" id="RHEA-COMP:11060"/>
        <dbReference type="Rhea" id="RHEA-COMP:11605"/>
        <dbReference type="ChEBI" id="CHEBI:15378"/>
        <dbReference type="ChEBI" id="CHEBI:30013"/>
        <dbReference type="ChEBI" id="CHEBI:30616"/>
        <dbReference type="ChEBI" id="CHEBI:61977"/>
        <dbReference type="ChEBI" id="CHEBI:456216"/>
        <dbReference type="EC" id="2.7.11.1"/>
    </reaction>
</comment>
<name>A0ABN9L2D8_9NEOB</name>
<dbReference type="SMART" id="SM00109">
    <property type="entry name" value="C1"/>
    <property type="match status" value="1"/>
</dbReference>
<dbReference type="PRINTS" id="PR00008">
    <property type="entry name" value="DAGPEDOMAIN"/>
</dbReference>
<organism evidence="16 17">
    <name type="scientific">Ranitomeya imitator</name>
    <name type="common">mimic poison frog</name>
    <dbReference type="NCBI Taxonomy" id="111125"/>
    <lineage>
        <taxon>Eukaryota</taxon>
        <taxon>Metazoa</taxon>
        <taxon>Chordata</taxon>
        <taxon>Craniata</taxon>
        <taxon>Vertebrata</taxon>
        <taxon>Euteleostomi</taxon>
        <taxon>Amphibia</taxon>
        <taxon>Batrachia</taxon>
        <taxon>Anura</taxon>
        <taxon>Neobatrachia</taxon>
        <taxon>Hyloidea</taxon>
        <taxon>Dendrobatidae</taxon>
        <taxon>Dendrobatinae</taxon>
        <taxon>Ranitomeya</taxon>
    </lineage>
</organism>
<evidence type="ECO:0000256" key="12">
    <source>
        <dbReference type="PROSITE-ProRule" id="PRU10141"/>
    </source>
</evidence>
<sequence length="511" mass="57763">MELSGQCTGRGSGDEEEVEDEEDDGDEYIFNEEAFPGPLELGGVARPGSGFLRDTSDVDLPETAPQPSTTADLTTGTLGHMADYALRILKRDTRITKMMNDDDYWLACLLDPRYKGKLQNIMPHENLELILATKQSTLVDRLLQAFPAHSARDRSHTSCRGQQTRSVRGAEIRSGIGQRGFLTRLWSDFAMTADRTAFQYGSIQLSWKLWAEEFALHTFSQVDYRVFSHCGESFGPRHKKSSRRLGVGRLHKERFKIDMPHRFKSYNYKSPTFCEHCGTLLWGLAKQGLKCAECGMNVHHKCESKVANLCGVNQKLMAEALAMIESTQQGRRQRESEHIYREGPIEVGDRSALQDQAVVLSVKKESQGISWESPVEKPKYAENTVGPPLRTEEPCSHIKVTFDDFVLHKMLGKGSFGKVFLTELKQTNQFFAMKVLKKDVVLMDDDVECTMVEKRVLSLAWEHPFLTHLYCTFQTKTAVQLLIPEQSQNQRGKEKESLQICDSLLLVALVG</sequence>
<keyword evidence="9 12" id="KW-0067">ATP-binding</keyword>
<dbReference type="EMBL" id="CAUEEQ010006124">
    <property type="protein sequence ID" value="CAJ0929794.1"/>
    <property type="molecule type" value="Genomic_DNA"/>
</dbReference>
<dbReference type="InterPro" id="IPR050236">
    <property type="entry name" value="Ser_Thr_kinase_AGC"/>
</dbReference>
<keyword evidence="5" id="KW-0479">Metal-binding</keyword>
<evidence type="ECO:0000256" key="10">
    <source>
        <dbReference type="ARBA" id="ARBA00047899"/>
    </source>
</evidence>
<keyword evidence="2" id="KW-0723">Serine/threonine-protein kinase</keyword>
<evidence type="ECO:0000256" key="5">
    <source>
        <dbReference type="ARBA" id="ARBA00022723"/>
    </source>
</evidence>
<dbReference type="PANTHER" id="PTHR24356:SF181">
    <property type="entry name" value="PROTEIN KINASE C THETA TYPE"/>
    <property type="match status" value="1"/>
</dbReference>
<reference evidence="16" key="1">
    <citation type="submission" date="2023-07" db="EMBL/GenBank/DDBJ databases">
        <authorList>
            <person name="Stuckert A."/>
        </authorList>
    </citation>
    <scope>NUCLEOTIDE SEQUENCE</scope>
</reference>
<proteinExistence type="predicted"/>
<evidence type="ECO:0000256" key="4">
    <source>
        <dbReference type="ARBA" id="ARBA00022679"/>
    </source>
</evidence>
<accession>A0ABN9L2D8</accession>
<dbReference type="EC" id="2.7.11.1" evidence="1"/>
<dbReference type="InterPro" id="IPR000719">
    <property type="entry name" value="Prot_kinase_dom"/>
</dbReference>
<dbReference type="InterPro" id="IPR017441">
    <property type="entry name" value="Protein_kinase_ATP_BS"/>
</dbReference>
<keyword evidence="4" id="KW-0808">Transferase</keyword>
<feature type="compositionally biased region" description="Acidic residues" evidence="13">
    <location>
        <begin position="14"/>
        <end position="27"/>
    </location>
</feature>
<feature type="domain" description="Phorbol-ester/DAG-type" evidence="15">
    <location>
        <begin position="260"/>
        <end position="310"/>
    </location>
</feature>
<dbReference type="Proteomes" id="UP001176940">
    <property type="component" value="Unassembled WGS sequence"/>
</dbReference>
<evidence type="ECO:0000256" key="2">
    <source>
        <dbReference type="ARBA" id="ARBA00022527"/>
    </source>
</evidence>